<dbReference type="GO" id="GO:0008236">
    <property type="term" value="F:serine-type peptidase activity"/>
    <property type="evidence" value="ECO:0007669"/>
    <property type="project" value="UniProtKB-KW"/>
</dbReference>
<dbReference type="GO" id="GO:0006508">
    <property type="term" value="P:proteolysis"/>
    <property type="evidence" value="ECO:0007669"/>
    <property type="project" value="UniProtKB-KW"/>
</dbReference>
<reference evidence="6 7" key="1">
    <citation type="submission" date="2020-08" db="EMBL/GenBank/DDBJ databases">
        <title>Plant Genome Project.</title>
        <authorList>
            <person name="Zhang R.-G."/>
        </authorList>
    </citation>
    <scope>NUCLEOTIDE SEQUENCE [LARGE SCALE GENOMIC DNA]</scope>
    <source>
        <tissue evidence="6">Rhizome</tissue>
    </source>
</reference>
<evidence type="ECO:0000256" key="4">
    <source>
        <dbReference type="ARBA" id="ARBA00022825"/>
    </source>
</evidence>
<proteinExistence type="inferred from homology"/>
<dbReference type="InterPro" id="IPR037045">
    <property type="entry name" value="S8pro/Inhibitor_I9_sf"/>
</dbReference>
<keyword evidence="4" id="KW-0378">Hydrolase</keyword>
<comment type="caution">
    <text evidence="6">The sequence shown here is derived from an EMBL/GenBank/DDBJ whole genome shotgun (WGS) entry which is preliminary data.</text>
</comment>
<dbReference type="PANTHER" id="PTHR48222:SF4">
    <property type="entry name" value="PROTEINASE INHIBITOR, PROPEPTIDE"/>
    <property type="match status" value="1"/>
</dbReference>
<keyword evidence="7" id="KW-1185">Reference proteome</keyword>
<dbReference type="Proteomes" id="UP000734854">
    <property type="component" value="Unassembled WGS sequence"/>
</dbReference>
<evidence type="ECO:0000256" key="1">
    <source>
        <dbReference type="ARBA" id="ARBA00011073"/>
    </source>
</evidence>
<evidence type="ECO:0000313" key="7">
    <source>
        <dbReference type="Proteomes" id="UP000734854"/>
    </source>
</evidence>
<dbReference type="Gene3D" id="3.30.70.80">
    <property type="entry name" value="Peptidase S8 propeptide/proteinase inhibitor I9"/>
    <property type="match status" value="1"/>
</dbReference>
<dbReference type="InterPro" id="IPR010259">
    <property type="entry name" value="S8pro/Inhibitor_I9"/>
</dbReference>
<keyword evidence="3" id="KW-0732">Signal</keyword>
<dbReference type="EMBL" id="JACMSC010000005">
    <property type="protein sequence ID" value="KAG6519893.1"/>
    <property type="molecule type" value="Genomic_DNA"/>
</dbReference>
<comment type="similarity">
    <text evidence="1">Belongs to the peptidase S8 family.</text>
</comment>
<sequence>MEPVATEKVYFYASWLFVQLYIVYLGERKHESPEHVTDSHLDMLTCLLGSKKDALDSIVYSYMHGFSDFAAMLTEEQAEQLASHFALCFFESN</sequence>
<protein>
    <recommendedName>
        <fullName evidence="5">Inhibitor I9 domain-containing protein</fullName>
    </recommendedName>
</protein>
<evidence type="ECO:0000313" key="6">
    <source>
        <dbReference type="EMBL" id="KAG6519893.1"/>
    </source>
</evidence>
<evidence type="ECO:0000259" key="5">
    <source>
        <dbReference type="Pfam" id="PF05922"/>
    </source>
</evidence>
<dbReference type="AlphaFoldDB" id="A0A8J5HE27"/>
<accession>A0A8J5HE27</accession>
<evidence type="ECO:0000256" key="3">
    <source>
        <dbReference type="ARBA" id="ARBA00022729"/>
    </source>
</evidence>
<name>A0A8J5HE27_ZINOF</name>
<gene>
    <name evidence="6" type="ORF">ZIOFF_016922</name>
</gene>
<keyword evidence="4" id="KW-0720">Serine protease</keyword>
<feature type="domain" description="Inhibitor I9" evidence="5">
    <location>
        <begin position="21"/>
        <end position="84"/>
    </location>
</feature>
<evidence type="ECO:0000256" key="2">
    <source>
        <dbReference type="ARBA" id="ARBA00022670"/>
    </source>
</evidence>
<dbReference type="PANTHER" id="PTHR48222">
    <property type="entry name" value="PROTEINASE INHIBITOR, PROPEPTIDE"/>
    <property type="match status" value="1"/>
</dbReference>
<keyword evidence="2" id="KW-0645">Protease</keyword>
<dbReference type="Pfam" id="PF05922">
    <property type="entry name" value="Inhibitor_I9"/>
    <property type="match status" value="1"/>
</dbReference>
<dbReference type="FunFam" id="3.30.70.80:FF:000002">
    <property type="entry name" value="Subtilisin-like protease SBT5.3"/>
    <property type="match status" value="1"/>
</dbReference>
<organism evidence="6 7">
    <name type="scientific">Zingiber officinale</name>
    <name type="common">Ginger</name>
    <name type="synonym">Amomum zingiber</name>
    <dbReference type="NCBI Taxonomy" id="94328"/>
    <lineage>
        <taxon>Eukaryota</taxon>
        <taxon>Viridiplantae</taxon>
        <taxon>Streptophyta</taxon>
        <taxon>Embryophyta</taxon>
        <taxon>Tracheophyta</taxon>
        <taxon>Spermatophyta</taxon>
        <taxon>Magnoliopsida</taxon>
        <taxon>Liliopsida</taxon>
        <taxon>Zingiberales</taxon>
        <taxon>Zingiberaceae</taxon>
        <taxon>Zingiber</taxon>
    </lineage>
</organism>